<feature type="region of interest" description="Disordered" evidence="1">
    <location>
        <begin position="235"/>
        <end position="264"/>
    </location>
</feature>
<dbReference type="InterPro" id="IPR004305">
    <property type="entry name" value="Thiaminase-2/PQQC"/>
</dbReference>
<dbReference type="PANTHER" id="PTHR43198:SF2">
    <property type="entry name" value="SI:CH1073-67J19.1-RELATED"/>
    <property type="match status" value="1"/>
</dbReference>
<feature type="compositionally biased region" description="Low complexity" evidence="1">
    <location>
        <begin position="235"/>
        <end position="258"/>
    </location>
</feature>
<organism evidence="3 4">
    <name type="scientific">Halorubellus litoreus</name>
    <dbReference type="NCBI Taxonomy" id="755308"/>
    <lineage>
        <taxon>Archaea</taxon>
        <taxon>Methanobacteriati</taxon>
        <taxon>Methanobacteriota</taxon>
        <taxon>Stenosarchaea group</taxon>
        <taxon>Halobacteria</taxon>
        <taxon>Halobacteriales</taxon>
        <taxon>Halorubellaceae</taxon>
        <taxon>Halorubellus</taxon>
    </lineage>
</organism>
<dbReference type="PANTHER" id="PTHR43198">
    <property type="entry name" value="BIFUNCTIONAL TH2 PROTEIN"/>
    <property type="match status" value="1"/>
</dbReference>
<dbReference type="Gene3D" id="1.20.910.10">
    <property type="entry name" value="Heme oxygenase-like"/>
    <property type="match status" value="1"/>
</dbReference>
<gene>
    <name evidence="3" type="ORF">ACFQGB_15675</name>
</gene>
<evidence type="ECO:0000256" key="1">
    <source>
        <dbReference type="SAM" id="MobiDB-lite"/>
    </source>
</evidence>
<comment type="caution">
    <text evidence="3">The sequence shown here is derived from an EMBL/GenBank/DDBJ whole genome shotgun (WGS) entry which is preliminary data.</text>
</comment>
<dbReference type="InterPro" id="IPR016084">
    <property type="entry name" value="Haem_Oase-like_multi-hlx"/>
</dbReference>
<feature type="domain" description="Thiaminase-2/PQQC" evidence="2">
    <location>
        <begin position="26"/>
        <end position="230"/>
    </location>
</feature>
<name>A0ABD5VM74_9EURY</name>
<reference evidence="3 4" key="1">
    <citation type="journal article" date="2019" name="Int. J. Syst. Evol. Microbiol.">
        <title>The Global Catalogue of Microorganisms (GCM) 10K type strain sequencing project: providing services to taxonomists for standard genome sequencing and annotation.</title>
        <authorList>
            <consortium name="The Broad Institute Genomics Platform"/>
            <consortium name="The Broad Institute Genome Sequencing Center for Infectious Disease"/>
            <person name="Wu L."/>
            <person name="Ma J."/>
        </authorList>
    </citation>
    <scope>NUCLEOTIDE SEQUENCE [LARGE SCALE GENOMIC DNA]</scope>
    <source>
        <strain evidence="3 4">GX26</strain>
    </source>
</reference>
<dbReference type="Pfam" id="PF03070">
    <property type="entry name" value="TENA_THI-4"/>
    <property type="match status" value="1"/>
</dbReference>
<dbReference type="AlphaFoldDB" id="A0ABD5VM74"/>
<dbReference type="RefSeq" id="WP_336351256.1">
    <property type="nucleotide sequence ID" value="NZ_JAZAQL010000003.1"/>
</dbReference>
<proteinExistence type="predicted"/>
<dbReference type="Proteomes" id="UP001596395">
    <property type="component" value="Unassembled WGS sequence"/>
</dbReference>
<accession>A0ABD5VM74</accession>
<dbReference type="EMBL" id="JBHSXN010000003">
    <property type="protein sequence ID" value="MFC6954302.1"/>
    <property type="molecule type" value="Genomic_DNA"/>
</dbReference>
<dbReference type="SUPFAM" id="SSF48613">
    <property type="entry name" value="Heme oxygenase-like"/>
    <property type="match status" value="1"/>
</dbReference>
<keyword evidence="4" id="KW-1185">Reference proteome</keyword>
<evidence type="ECO:0000313" key="4">
    <source>
        <dbReference type="Proteomes" id="UP001596395"/>
    </source>
</evidence>
<dbReference type="InterPro" id="IPR050967">
    <property type="entry name" value="Thiamine_Salvage_TenA"/>
</dbReference>
<evidence type="ECO:0000313" key="3">
    <source>
        <dbReference type="EMBL" id="MFC6954302.1"/>
    </source>
</evidence>
<evidence type="ECO:0000259" key="2">
    <source>
        <dbReference type="Pfam" id="PF03070"/>
    </source>
</evidence>
<protein>
    <submittedName>
        <fullName evidence="3">TenA family protein</fullName>
    </submittedName>
</protein>
<sequence>MTDGPESFAAWATGRENPRFSNWLRARSQPAWEDATRHRFVTELGADTIDDAVFRRYLVQDYAFVDALAGAFGHAVGDAPSMAARGRLVDFLATLTSDENDYFERAFDALDVPPEDRERPALAEPTRAFRDCIGRATTGGYPELLAVLVPAEWVYLDWATHVADRSPDRAYLDEWIRLHANPEFESFVSWLRAELDREGAAVSPRRQRELAAIFERAVDLEVAFFDAAYDATATDTESTATESDAESTATDSTAEPTAGGDGAW</sequence>
<dbReference type="CDD" id="cd19358">
    <property type="entry name" value="TenA_E_Spr0628-like"/>
    <property type="match status" value="1"/>
</dbReference>
<dbReference type="InterPro" id="IPR026285">
    <property type="entry name" value="TenA_E"/>
</dbReference>
<dbReference type="PIRSF" id="PIRSF003170">
    <property type="entry name" value="Pet18p"/>
    <property type="match status" value="1"/>
</dbReference>